<evidence type="ECO:0000259" key="2">
    <source>
        <dbReference type="PROSITE" id="PS50940"/>
    </source>
</evidence>
<evidence type="ECO:0000313" key="3">
    <source>
        <dbReference type="EMBL" id="KAK8402509.1"/>
    </source>
</evidence>
<gene>
    <name evidence="3" type="ORF">O3P69_000736</name>
</gene>
<accession>A0AAW0UQT9</accession>
<dbReference type="EMBL" id="JARAKH010000007">
    <property type="protein sequence ID" value="KAK8402509.1"/>
    <property type="molecule type" value="Genomic_DNA"/>
</dbReference>
<dbReference type="Proteomes" id="UP001487740">
    <property type="component" value="Unassembled WGS sequence"/>
</dbReference>
<name>A0AAW0UQT9_SCYPA</name>
<evidence type="ECO:0000256" key="1">
    <source>
        <dbReference type="SAM" id="MobiDB-lite"/>
    </source>
</evidence>
<feature type="compositionally biased region" description="Polar residues" evidence="1">
    <location>
        <begin position="200"/>
        <end position="220"/>
    </location>
</feature>
<evidence type="ECO:0000313" key="4">
    <source>
        <dbReference type="Proteomes" id="UP001487740"/>
    </source>
</evidence>
<feature type="domain" description="Chitin-binding type-2" evidence="2">
    <location>
        <begin position="113"/>
        <end position="171"/>
    </location>
</feature>
<dbReference type="InterPro" id="IPR052976">
    <property type="entry name" value="Scoloptoxin-like"/>
</dbReference>
<keyword evidence="4" id="KW-1185">Reference proteome</keyword>
<comment type="caution">
    <text evidence="3">The sequence shown here is derived from an EMBL/GenBank/DDBJ whole genome shotgun (WGS) entry which is preliminary data.</text>
</comment>
<organism evidence="3 4">
    <name type="scientific">Scylla paramamosain</name>
    <name type="common">Mud crab</name>
    <dbReference type="NCBI Taxonomy" id="85552"/>
    <lineage>
        <taxon>Eukaryota</taxon>
        <taxon>Metazoa</taxon>
        <taxon>Ecdysozoa</taxon>
        <taxon>Arthropoda</taxon>
        <taxon>Crustacea</taxon>
        <taxon>Multicrustacea</taxon>
        <taxon>Malacostraca</taxon>
        <taxon>Eumalacostraca</taxon>
        <taxon>Eucarida</taxon>
        <taxon>Decapoda</taxon>
        <taxon>Pleocyemata</taxon>
        <taxon>Brachyura</taxon>
        <taxon>Eubrachyura</taxon>
        <taxon>Portunoidea</taxon>
        <taxon>Portunidae</taxon>
        <taxon>Portuninae</taxon>
        <taxon>Scylla</taxon>
    </lineage>
</organism>
<dbReference type="PROSITE" id="PS50940">
    <property type="entry name" value="CHIT_BIND_II"/>
    <property type="match status" value="1"/>
</dbReference>
<dbReference type="AlphaFoldDB" id="A0AAW0UQT9"/>
<protein>
    <recommendedName>
        <fullName evidence="2">Chitin-binding type-2 domain-containing protein</fullName>
    </recommendedName>
</protein>
<feature type="region of interest" description="Disordered" evidence="1">
    <location>
        <begin position="46"/>
        <end position="86"/>
    </location>
</feature>
<dbReference type="SMART" id="SM00494">
    <property type="entry name" value="ChtBD2"/>
    <property type="match status" value="1"/>
</dbReference>
<proteinExistence type="predicted"/>
<dbReference type="Pfam" id="PF01607">
    <property type="entry name" value="CBM_14"/>
    <property type="match status" value="1"/>
</dbReference>
<dbReference type="PANTHER" id="PTHR22933:SF42">
    <property type="entry name" value="FI18455P1-RELATED"/>
    <property type="match status" value="1"/>
</dbReference>
<feature type="region of interest" description="Disordered" evidence="1">
    <location>
        <begin position="189"/>
        <end position="220"/>
    </location>
</feature>
<dbReference type="SUPFAM" id="SSF57625">
    <property type="entry name" value="Invertebrate chitin-binding proteins"/>
    <property type="match status" value="1"/>
</dbReference>
<dbReference type="Gene3D" id="2.170.140.10">
    <property type="entry name" value="Chitin binding domain"/>
    <property type="match status" value="1"/>
</dbReference>
<dbReference type="InterPro" id="IPR002557">
    <property type="entry name" value="Chitin-bd_dom"/>
</dbReference>
<dbReference type="PANTHER" id="PTHR22933">
    <property type="entry name" value="FI18007P1-RELATED"/>
    <property type="match status" value="1"/>
</dbReference>
<dbReference type="InterPro" id="IPR036508">
    <property type="entry name" value="Chitin-bd_dom_sf"/>
</dbReference>
<sequence length="220" mass="25306">MGVLVVLPVTAQPQVTARIMRVFILLCVVVASLAWPNPQKEPYDPLYREPPQYYQDDPRYPVPAPKPEQYRPQPPKYQKYSAEEEDEDYDHVNTIPGEPGRDYPVFSIVPSTSFSCSDKLPGFYADGEANCQVWHYCKTDGLKESFLCPNGTIYNQENRVCEWWFNVSCDLDSLTVQARVNEDLYIVPSPRPEDEYTAGPSYSSEGRHQFQQPTQTYPDY</sequence>
<dbReference type="GO" id="GO:0005576">
    <property type="term" value="C:extracellular region"/>
    <property type="evidence" value="ECO:0007669"/>
    <property type="project" value="InterPro"/>
</dbReference>
<reference evidence="3 4" key="1">
    <citation type="submission" date="2023-03" db="EMBL/GenBank/DDBJ databases">
        <title>High-quality genome of Scylla paramamosain provides insights in environmental adaptation.</title>
        <authorList>
            <person name="Zhang L."/>
        </authorList>
    </citation>
    <scope>NUCLEOTIDE SEQUENCE [LARGE SCALE GENOMIC DNA]</scope>
    <source>
        <strain evidence="3">LZ_2023a</strain>
        <tissue evidence="3">Muscle</tissue>
    </source>
</reference>
<dbReference type="GO" id="GO:0008061">
    <property type="term" value="F:chitin binding"/>
    <property type="evidence" value="ECO:0007669"/>
    <property type="project" value="InterPro"/>
</dbReference>